<reference evidence="1 2" key="1">
    <citation type="submission" date="2019-07" db="EMBL/GenBank/DDBJ databases">
        <title>Complete Genome Sequence of Leptotrichia goodfellowii Strain JCM 16774.</title>
        <authorList>
            <person name="Watanabe S."/>
            <person name="Cui L."/>
        </authorList>
    </citation>
    <scope>NUCLEOTIDE SEQUENCE [LARGE SCALE GENOMIC DNA]</scope>
    <source>
        <strain evidence="1 2">JCM16774</strain>
    </source>
</reference>
<gene>
    <name evidence="1" type="ORF">JCM16774_1424</name>
</gene>
<evidence type="ECO:0000313" key="2">
    <source>
        <dbReference type="Proteomes" id="UP000321606"/>
    </source>
</evidence>
<proteinExistence type="predicted"/>
<dbReference type="AlphaFoldDB" id="A0A510JB31"/>
<name>A0A510JB31_9FUSO</name>
<protein>
    <submittedName>
        <fullName evidence="1">Uncharacterized protein</fullName>
    </submittedName>
</protein>
<dbReference type="KEGG" id="lgo:JCM16774_1424"/>
<evidence type="ECO:0000313" key="1">
    <source>
        <dbReference type="EMBL" id="BBM36492.1"/>
    </source>
</evidence>
<accession>A0A510JB31</accession>
<sequence>MFMNIISPKLRIFVTARRTESGFTGKRKIVSNRAFRAFERNEAFG</sequence>
<dbReference type="EMBL" id="AP019822">
    <property type="protein sequence ID" value="BBM36492.1"/>
    <property type="molecule type" value="Genomic_DNA"/>
</dbReference>
<organism evidence="1 2">
    <name type="scientific">Pseudoleptotrichia goodfellowii</name>
    <dbReference type="NCBI Taxonomy" id="157692"/>
    <lineage>
        <taxon>Bacteria</taxon>
        <taxon>Fusobacteriati</taxon>
        <taxon>Fusobacteriota</taxon>
        <taxon>Fusobacteriia</taxon>
        <taxon>Fusobacteriales</taxon>
        <taxon>Leptotrichiaceae</taxon>
        <taxon>Pseudoleptotrichia</taxon>
    </lineage>
</organism>
<dbReference type="Proteomes" id="UP000321606">
    <property type="component" value="Chromosome"/>
</dbReference>